<accession>A0ABR8KEE8</accession>
<sequence>MVRIPKGSRPQFSQLCGASVLLSLITPKVMFDSYSQGASATVFSLT</sequence>
<dbReference type="EMBL" id="JACJTU010000039">
    <property type="protein sequence ID" value="MBD2737930.1"/>
    <property type="molecule type" value="Genomic_DNA"/>
</dbReference>
<name>A0ABR8KEE8_9NOSO</name>
<gene>
    <name evidence="1" type="ORF">H6H03_29270</name>
</gene>
<comment type="caution">
    <text evidence="1">The sequence shown here is derived from an EMBL/GenBank/DDBJ whole genome shotgun (WGS) entry which is preliminary data.</text>
</comment>
<evidence type="ECO:0008006" key="3">
    <source>
        <dbReference type="Google" id="ProtNLM"/>
    </source>
</evidence>
<dbReference type="Proteomes" id="UP000637383">
    <property type="component" value="Unassembled WGS sequence"/>
</dbReference>
<protein>
    <recommendedName>
        <fullName evidence="3">Transposase</fullName>
    </recommendedName>
</protein>
<organism evidence="1 2">
    <name type="scientific">Nostoc paludosum FACHB-159</name>
    <dbReference type="NCBI Taxonomy" id="2692908"/>
    <lineage>
        <taxon>Bacteria</taxon>
        <taxon>Bacillati</taxon>
        <taxon>Cyanobacteriota</taxon>
        <taxon>Cyanophyceae</taxon>
        <taxon>Nostocales</taxon>
        <taxon>Nostocaceae</taxon>
        <taxon>Nostoc</taxon>
    </lineage>
</organism>
<keyword evidence="2" id="KW-1185">Reference proteome</keyword>
<evidence type="ECO:0000313" key="1">
    <source>
        <dbReference type="EMBL" id="MBD2737930.1"/>
    </source>
</evidence>
<evidence type="ECO:0000313" key="2">
    <source>
        <dbReference type="Proteomes" id="UP000637383"/>
    </source>
</evidence>
<reference evidence="1 2" key="1">
    <citation type="journal article" date="2020" name="ISME J.">
        <title>Comparative genomics reveals insights into cyanobacterial evolution and habitat adaptation.</title>
        <authorList>
            <person name="Chen M.Y."/>
            <person name="Teng W.K."/>
            <person name="Zhao L."/>
            <person name="Hu C.X."/>
            <person name="Zhou Y.K."/>
            <person name="Han B.P."/>
            <person name="Song L.R."/>
            <person name="Shu W.S."/>
        </authorList>
    </citation>
    <scope>NUCLEOTIDE SEQUENCE [LARGE SCALE GENOMIC DNA]</scope>
    <source>
        <strain evidence="1 2">FACHB-159</strain>
    </source>
</reference>
<proteinExistence type="predicted"/>